<evidence type="ECO:0000313" key="8">
    <source>
        <dbReference type="Proteomes" id="UP000192520"/>
    </source>
</evidence>
<keyword evidence="1" id="KW-0540">Nuclease</keyword>
<evidence type="ECO:0000256" key="2">
    <source>
        <dbReference type="ARBA" id="ARBA00022747"/>
    </source>
</evidence>
<keyword evidence="4" id="KW-0378">Hydrolase</keyword>
<evidence type="ECO:0000256" key="4">
    <source>
        <dbReference type="ARBA" id="ARBA00022801"/>
    </source>
</evidence>
<dbReference type="Pfam" id="PF09520">
    <property type="entry name" value="RE_TdeIII"/>
    <property type="match status" value="1"/>
</dbReference>
<dbReference type="AlphaFoldDB" id="A0A1W9NZX7"/>
<dbReference type="EMBL" id="MZGJ01000002">
    <property type="protein sequence ID" value="OQX51550.1"/>
    <property type="molecule type" value="Genomic_DNA"/>
</dbReference>
<evidence type="ECO:0000313" key="7">
    <source>
        <dbReference type="EMBL" id="OQX51550.1"/>
    </source>
</evidence>
<dbReference type="GO" id="GO:0009036">
    <property type="term" value="F:type II site-specific deoxyribonuclease activity"/>
    <property type="evidence" value="ECO:0007669"/>
    <property type="project" value="InterPro"/>
</dbReference>
<dbReference type="Proteomes" id="UP000192520">
    <property type="component" value="Unassembled WGS sequence"/>
</dbReference>
<comment type="catalytic activity">
    <reaction evidence="5">
        <text>Endonucleolytic cleavage of DNA to give specific double-stranded fragments with terminal 5'-phosphates.</text>
        <dbReference type="EC" id="3.1.21.4"/>
    </reaction>
</comment>
<dbReference type="GO" id="GO:0003677">
    <property type="term" value="F:DNA binding"/>
    <property type="evidence" value="ECO:0007669"/>
    <property type="project" value="InterPro"/>
</dbReference>
<gene>
    <name evidence="7" type="ORF">B5M47_00385</name>
</gene>
<evidence type="ECO:0000256" key="5">
    <source>
        <dbReference type="ARBA" id="ARBA00093760"/>
    </source>
</evidence>
<accession>A0A1W9NZX7</accession>
<name>A0A1W9NZX7_UNCC3</name>
<sequence>MQRLRKLPEIKTVKPNIDVFKSVKRQLLEWVAMRASKDGNVKIKTILAIPYNPYEPEPYERWTLQGLFDLEHEVMVGEEFWDFLGGKGTYEDLLNVFEEAGLELYDEIDEKMRSIKNKN</sequence>
<keyword evidence="2" id="KW-0680">Restriction system</keyword>
<dbReference type="InterPro" id="IPR019045">
    <property type="entry name" value="Restrct_endonuc_II_HinfI"/>
</dbReference>
<reference evidence="8" key="1">
    <citation type="submission" date="2017-03" db="EMBL/GenBank/DDBJ databases">
        <title>Novel pathways for hydrocarbon cycling and metabolic interdependencies in hydrothermal sediment communities.</title>
        <authorList>
            <person name="Dombrowski N."/>
            <person name="Seitz K."/>
            <person name="Teske A."/>
            <person name="Baker B."/>
        </authorList>
    </citation>
    <scope>NUCLEOTIDE SEQUENCE [LARGE SCALE GENOMIC DNA]</scope>
</reference>
<organism evidence="7 8">
    <name type="scientific">candidate division CPR3 bacterium 4484_211</name>
    <dbReference type="NCBI Taxonomy" id="1968527"/>
    <lineage>
        <taxon>Bacteria</taxon>
        <taxon>Bacteria division CPR3</taxon>
    </lineage>
</organism>
<dbReference type="STRING" id="1968527.B5M47_00385"/>
<protein>
    <recommendedName>
        <fullName evidence="6">type II site-specific deoxyribonuclease</fullName>
        <ecNumber evidence="6">3.1.21.4</ecNumber>
    </recommendedName>
</protein>
<evidence type="ECO:0000256" key="6">
    <source>
        <dbReference type="ARBA" id="ARBA00093790"/>
    </source>
</evidence>
<dbReference type="EC" id="3.1.21.4" evidence="6"/>
<dbReference type="GO" id="GO:0009307">
    <property type="term" value="P:DNA restriction-modification system"/>
    <property type="evidence" value="ECO:0007669"/>
    <property type="project" value="InterPro"/>
</dbReference>
<comment type="caution">
    <text evidence="7">The sequence shown here is derived from an EMBL/GenBank/DDBJ whole genome shotgun (WGS) entry which is preliminary data.</text>
</comment>
<evidence type="ECO:0000256" key="1">
    <source>
        <dbReference type="ARBA" id="ARBA00022722"/>
    </source>
</evidence>
<proteinExistence type="predicted"/>
<evidence type="ECO:0000256" key="3">
    <source>
        <dbReference type="ARBA" id="ARBA00022759"/>
    </source>
</evidence>
<keyword evidence="3" id="KW-0255">Endonuclease</keyword>